<gene>
    <name evidence="2" type="ORF">AAK873_07325</name>
</gene>
<organism evidence="2 3">
    <name type="scientific">Heminiphilus faecis</name>
    <dbReference type="NCBI Taxonomy" id="2601703"/>
    <lineage>
        <taxon>Bacteria</taxon>
        <taxon>Pseudomonadati</taxon>
        <taxon>Bacteroidota</taxon>
        <taxon>Bacteroidia</taxon>
        <taxon>Bacteroidales</taxon>
        <taxon>Muribaculaceae</taxon>
        <taxon>Heminiphilus</taxon>
    </lineage>
</organism>
<evidence type="ECO:0000313" key="3">
    <source>
        <dbReference type="Proteomes" id="UP001565200"/>
    </source>
</evidence>
<name>A0ABV4CY09_9BACT</name>
<dbReference type="EMBL" id="JBCLPP010000017">
    <property type="protein sequence ID" value="MEY8245425.1"/>
    <property type="molecule type" value="Genomic_DNA"/>
</dbReference>
<reference evidence="2 3" key="1">
    <citation type="submission" date="2024-03" db="EMBL/GenBank/DDBJ databases">
        <title>Mouse gut bacterial collection (mGBC) of GemPharmatech.</title>
        <authorList>
            <person name="He Y."/>
            <person name="Dong L."/>
            <person name="Wu D."/>
            <person name="Gao X."/>
            <person name="Lin Z."/>
        </authorList>
    </citation>
    <scope>NUCLEOTIDE SEQUENCE [LARGE SCALE GENOMIC DNA]</scope>
    <source>
        <strain evidence="2 3">54-13</strain>
    </source>
</reference>
<protein>
    <recommendedName>
        <fullName evidence="4">DUF4105 domain-containing protein</fullName>
    </recommendedName>
</protein>
<dbReference type="Proteomes" id="UP001565200">
    <property type="component" value="Unassembled WGS sequence"/>
</dbReference>
<keyword evidence="3" id="KW-1185">Reference proteome</keyword>
<dbReference type="RefSeq" id="WP_147438792.1">
    <property type="nucleotide sequence ID" value="NZ_JBCLPP010000017.1"/>
</dbReference>
<feature type="chain" id="PRO_5046004346" description="DUF4105 domain-containing protein" evidence="1">
    <location>
        <begin position="20"/>
        <end position="235"/>
    </location>
</feature>
<accession>A0ABV4CY09</accession>
<evidence type="ECO:0000313" key="2">
    <source>
        <dbReference type="EMBL" id="MEY8245425.1"/>
    </source>
</evidence>
<proteinExistence type="predicted"/>
<keyword evidence="1" id="KW-0732">Signal</keyword>
<sequence>MKYLNLLLIALLYPLSSHAYSHLSPYSYCGGNPVNCVDPTGKDIVVLNYTKGMHMAMLIQNEEGKWQYYSVNGNNLYFSGSHFGGRPFNDVAVGSWDSPQEFFNSSYNVRNNDSKKDKSMNHFGFSEGYQISTTPEQDETMRNSFSKIAKTEYNLFNNNCATAVQKAMVEAGIPVSQPTMVPSYIPMATPFGIVDVFNGYKMKCDIQMRPSSAFQSIIKFNPSGKLLPENRPLNY</sequence>
<evidence type="ECO:0008006" key="4">
    <source>
        <dbReference type="Google" id="ProtNLM"/>
    </source>
</evidence>
<evidence type="ECO:0000256" key="1">
    <source>
        <dbReference type="SAM" id="SignalP"/>
    </source>
</evidence>
<comment type="caution">
    <text evidence="2">The sequence shown here is derived from an EMBL/GenBank/DDBJ whole genome shotgun (WGS) entry which is preliminary data.</text>
</comment>
<feature type="signal peptide" evidence="1">
    <location>
        <begin position="1"/>
        <end position="19"/>
    </location>
</feature>